<dbReference type="Proteomes" id="UP001497680">
    <property type="component" value="Unassembled WGS sequence"/>
</dbReference>
<dbReference type="EMBL" id="MU394433">
    <property type="protein sequence ID" value="KAI6080595.1"/>
    <property type="molecule type" value="Genomic_DNA"/>
</dbReference>
<proteinExistence type="predicted"/>
<reference evidence="1 2" key="1">
    <citation type="journal article" date="2022" name="New Phytol.">
        <title>Ecological generalism drives hyperdiversity of secondary metabolite gene clusters in xylarialean endophytes.</title>
        <authorList>
            <person name="Franco M.E.E."/>
            <person name="Wisecaver J.H."/>
            <person name="Arnold A.E."/>
            <person name="Ju Y.M."/>
            <person name="Slot J.C."/>
            <person name="Ahrendt S."/>
            <person name="Moore L.P."/>
            <person name="Eastman K.E."/>
            <person name="Scott K."/>
            <person name="Konkel Z."/>
            <person name="Mondo S.J."/>
            <person name="Kuo A."/>
            <person name="Hayes R.D."/>
            <person name="Haridas S."/>
            <person name="Andreopoulos B."/>
            <person name="Riley R."/>
            <person name="LaButti K."/>
            <person name="Pangilinan J."/>
            <person name="Lipzen A."/>
            <person name="Amirebrahimi M."/>
            <person name="Yan J."/>
            <person name="Adam C."/>
            <person name="Keymanesh K."/>
            <person name="Ng V."/>
            <person name="Louie K."/>
            <person name="Northen T."/>
            <person name="Drula E."/>
            <person name="Henrissat B."/>
            <person name="Hsieh H.M."/>
            <person name="Youens-Clark K."/>
            <person name="Lutzoni F."/>
            <person name="Miadlikowska J."/>
            <person name="Eastwood D.C."/>
            <person name="Hamelin R.C."/>
            <person name="Grigoriev I.V."/>
            <person name="U'Ren J.M."/>
        </authorList>
    </citation>
    <scope>NUCLEOTIDE SEQUENCE [LARGE SCALE GENOMIC DNA]</scope>
    <source>
        <strain evidence="1 2">ER1909</strain>
    </source>
</reference>
<evidence type="ECO:0000313" key="1">
    <source>
        <dbReference type="EMBL" id="KAI6080595.1"/>
    </source>
</evidence>
<sequence length="167" mass="18636">MRFISLVGLGHFTAVIYALGVTDRRHDGLLPPIYMLSTTQPALTSLSKALDTLGYMRADSELNPSNQTASPYTYVEVSSSIQLEELSMSHPEAKFIIPGGKPSRNGDEFSIQQAIAHLGDEKHQHVFHLDVLSRKAATQADNWIHLCEFLGLGYSTVERLKLWHFPE</sequence>
<organism evidence="1 2">
    <name type="scientific">Hypoxylon rubiginosum</name>
    <dbReference type="NCBI Taxonomy" id="110542"/>
    <lineage>
        <taxon>Eukaryota</taxon>
        <taxon>Fungi</taxon>
        <taxon>Dikarya</taxon>
        <taxon>Ascomycota</taxon>
        <taxon>Pezizomycotina</taxon>
        <taxon>Sordariomycetes</taxon>
        <taxon>Xylariomycetidae</taxon>
        <taxon>Xylariales</taxon>
        <taxon>Hypoxylaceae</taxon>
        <taxon>Hypoxylon</taxon>
    </lineage>
</organism>
<accession>A0ACC0CJM6</accession>
<comment type="caution">
    <text evidence="1">The sequence shown here is derived from an EMBL/GenBank/DDBJ whole genome shotgun (WGS) entry which is preliminary data.</text>
</comment>
<gene>
    <name evidence="1" type="ORF">F4821DRAFT_251185</name>
</gene>
<protein>
    <submittedName>
        <fullName evidence="1">Uncharacterized protein</fullName>
    </submittedName>
</protein>
<keyword evidence="2" id="KW-1185">Reference proteome</keyword>
<evidence type="ECO:0000313" key="2">
    <source>
        <dbReference type="Proteomes" id="UP001497680"/>
    </source>
</evidence>
<name>A0ACC0CJM6_9PEZI</name>